<dbReference type="EMBL" id="CP041730">
    <property type="protein sequence ID" value="QDQ29420.1"/>
    <property type="molecule type" value="Genomic_DNA"/>
</dbReference>
<protein>
    <submittedName>
        <fullName evidence="11">Phosphoethanolamine--lipid A transferase</fullName>
    </submittedName>
</protein>
<feature type="domain" description="Phosphoethanolamine transferase N-terminal" evidence="10">
    <location>
        <begin position="59"/>
        <end position="208"/>
    </location>
</feature>
<feature type="transmembrane region" description="Helical" evidence="8">
    <location>
        <begin position="46"/>
        <end position="71"/>
    </location>
</feature>
<name>A0A516SMP2_9NEIS</name>
<evidence type="ECO:0000256" key="8">
    <source>
        <dbReference type="SAM" id="Phobius"/>
    </source>
</evidence>
<dbReference type="KEGG" id="cari:FNU76_21685"/>
<dbReference type="InterPro" id="IPR012549">
    <property type="entry name" value="EptA-like_N"/>
</dbReference>
<dbReference type="PANTHER" id="PTHR30443">
    <property type="entry name" value="INNER MEMBRANE PROTEIN"/>
    <property type="match status" value="1"/>
</dbReference>
<evidence type="ECO:0000256" key="4">
    <source>
        <dbReference type="ARBA" id="ARBA00022679"/>
    </source>
</evidence>
<dbReference type="Pfam" id="PF08019">
    <property type="entry name" value="EptA_B_N"/>
    <property type="match status" value="1"/>
</dbReference>
<feature type="transmembrane region" description="Helical" evidence="8">
    <location>
        <begin position="125"/>
        <end position="145"/>
    </location>
</feature>
<gene>
    <name evidence="11" type="ORF">FNU76_21685</name>
</gene>
<keyword evidence="4 11" id="KW-0808">Transferase</keyword>
<dbReference type="NCBIfam" id="NF028537">
    <property type="entry name" value="P_eth_NH2_trans"/>
    <property type="match status" value="1"/>
</dbReference>
<feature type="transmembrane region" description="Helical" evidence="8">
    <location>
        <begin position="78"/>
        <end position="95"/>
    </location>
</feature>
<feature type="transmembrane region" description="Helical" evidence="8">
    <location>
        <begin position="12"/>
        <end position="34"/>
    </location>
</feature>
<dbReference type="InterPro" id="IPR040423">
    <property type="entry name" value="PEA_transferase"/>
</dbReference>
<evidence type="ECO:0000256" key="5">
    <source>
        <dbReference type="ARBA" id="ARBA00022692"/>
    </source>
</evidence>
<evidence type="ECO:0000256" key="1">
    <source>
        <dbReference type="ARBA" id="ARBA00004429"/>
    </source>
</evidence>
<dbReference type="Pfam" id="PF00884">
    <property type="entry name" value="Sulfatase"/>
    <property type="match status" value="1"/>
</dbReference>
<keyword evidence="3" id="KW-0997">Cell inner membrane</keyword>
<comment type="subcellular location">
    <subcellularLocation>
        <location evidence="1">Cell inner membrane</location>
        <topology evidence="1">Multi-pass membrane protein</topology>
    </subcellularLocation>
</comment>
<keyword evidence="5 8" id="KW-0812">Transmembrane</keyword>
<keyword evidence="12" id="KW-1185">Reference proteome</keyword>
<evidence type="ECO:0000256" key="7">
    <source>
        <dbReference type="ARBA" id="ARBA00023136"/>
    </source>
</evidence>
<feature type="domain" description="Sulfatase N-terminal" evidence="9">
    <location>
        <begin position="239"/>
        <end position="525"/>
    </location>
</feature>
<dbReference type="GO" id="GO:0016776">
    <property type="term" value="F:phosphotransferase activity, phosphate group as acceptor"/>
    <property type="evidence" value="ECO:0007669"/>
    <property type="project" value="TreeGrafter"/>
</dbReference>
<keyword evidence="2" id="KW-1003">Cell membrane</keyword>
<keyword evidence="6 8" id="KW-1133">Transmembrane helix</keyword>
<dbReference type="InterPro" id="IPR058130">
    <property type="entry name" value="PEA_transf_C"/>
</dbReference>
<dbReference type="GO" id="GO:0009244">
    <property type="term" value="P:lipopolysaccharide core region biosynthetic process"/>
    <property type="evidence" value="ECO:0007669"/>
    <property type="project" value="TreeGrafter"/>
</dbReference>
<accession>A0A516SMP2</accession>
<dbReference type="InterPro" id="IPR017850">
    <property type="entry name" value="Alkaline_phosphatase_core_sf"/>
</dbReference>
<dbReference type="Proteomes" id="UP000317550">
    <property type="component" value="Chromosome"/>
</dbReference>
<evidence type="ECO:0000259" key="10">
    <source>
        <dbReference type="Pfam" id="PF08019"/>
    </source>
</evidence>
<dbReference type="GO" id="GO:0005886">
    <property type="term" value="C:plasma membrane"/>
    <property type="evidence" value="ECO:0007669"/>
    <property type="project" value="UniProtKB-SubCell"/>
</dbReference>
<evidence type="ECO:0000256" key="2">
    <source>
        <dbReference type="ARBA" id="ARBA00022475"/>
    </source>
</evidence>
<reference evidence="12" key="1">
    <citation type="submission" date="2019-07" db="EMBL/GenBank/DDBJ databases">
        <title>Chitinimonas sp. nov., isolated from Ny-Alesund, arctica soil.</title>
        <authorList>
            <person name="Xu Q."/>
            <person name="Peng F."/>
        </authorList>
    </citation>
    <scope>NUCLEOTIDE SEQUENCE [LARGE SCALE GENOMIC DNA]</scope>
    <source>
        <strain evidence="12">R3-44</strain>
    </source>
</reference>
<dbReference type="Gene3D" id="3.40.720.10">
    <property type="entry name" value="Alkaline Phosphatase, subunit A"/>
    <property type="match status" value="1"/>
</dbReference>
<evidence type="ECO:0000256" key="3">
    <source>
        <dbReference type="ARBA" id="ARBA00022519"/>
    </source>
</evidence>
<sequence>MLDRVRAFRPQLSVETLLLLCCAFFILICNEMFWQQALQGREWTQPATWLFASAVAVGLMALHFIAFALVLNRWVVKPVMILLLMVTGMATYYMQRYGVFFDSTMVRNVLATDVKESRELMSLAVLPHLLVYGVLPSLLVWRVDLKLTNRGQAIKRRIVIILAALLVAVGAILLVFQDFSALMRNHREMRHLITPGNYIVGLIKVLKADTVKAAGPRLALGKDARLAPAWRQHDKPTLLVVVVGETARAANWGLSGYARQTTPELAALGVLNFSRVESCGTNTEVSVPCLFSPFGRRNYDEDKIRQHESLLNVLDHAGLKVLWRDNQSGCKGVCTGLETEWLDSAKHPKLCDGERCLDEILIDGLDERIRKEKGSLVVVLHQLGNHGPSYYRRYPADMRRFTPTCDTSDLGKCSREAIVNSYDNALLYTDHFLAKTIKQLQAQTSHNAAMLYVSDHGESLGEKGIFLHGLPYAIAPSEQTHVPMVMWASNGFAANRGMDVDCLKRKADEPLSHDYVFSSILGMLQVETKLYEREFDFTASCRK</sequence>
<dbReference type="OrthoDB" id="9777306at2"/>
<evidence type="ECO:0000313" key="11">
    <source>
        <dbReference type="EMBL" id="QDQ29420.1"/>
    </source>
</evidence>
<keyword evidence="7 8" id="KW-0472">Membrane</keyword>
<dbReference type="AlphaFoldDB" id="A0A516SMP2"/>
<dbReference type="CDD" id="cd16017">
    <property type="entry name" value="LptA"/>
    <property type="match status" value="1"/>
</dbReference>
<dbReference type="PANTHER" id="PTHR30443:SF0">
    <property type="entry name" value="PHOSPHOETHANOLAMINE TRANSFERASE EPTA"/>
    <property type="match status" value="1"/>
</dbReference>
<evidence type="ECO:0000313" key="12">
    <source>
        <dbReference type="Proteomes" id="UP000317550"/>
    </source>
</evidence>
<proteinExistence type="predicted"/>
<feature type="transmembrane region" description="Helical" evidence="8">
    <location>
        <begin position="157"/>
        <end position="176"/>
    </location>
</feature>
<organism evidence="11 12">
    <name type="scientific">Chitinimonas arctica</name>
    <dbReference type="NCBI Taxonomy" id="2594795"/>
    <lineage>
        <taxon>Bacteria</taxon>
        <taxon>Pseudomonadati</taxon>
        <taxon>Pseudomonadota</taxon>
        <taxon>Betaproteobacteria</taxon>
        <taxon>Neisseriales</taxon>
        <taxon>Chitinibacteraceae</taxon>
        <taxon>Chitinimonas</taxon>
    </lineage>
</organism>
<evidence type="ECO:0000259" key="9">
    <source>
        <dbReference type="Pfam" id="PF00884"/>
    </source>
</evidence>
<dbReference type="InterPro" id="IPR000917">
    <property type="entry name" value="Sulfatase_N"/>
</dbReference>
<evidence type="ECO:0000256" key="6">
    <source>
        <dbReference type="ARBA" id="ARBA00022989"/>
    </source>
</evidence>
<dbReference type="SUPFAM" id="SSF53649">
    <property type="entry name" value="Alkaline phosphatase-like"/>
    <property type="match status" value="1"/>
</dbReference>